<sequence>MKEILLEQLQFCSNLPSLPSVALKIIDLAGKADTNLTQLNHYISLDPALAAKIVKTANSPLYKSRHQVSNISQAVSMLGMHGVMTIALSFSLMESLLQHTRNHLNPANSSSFWRRSITSALASRTLGKRIQMNNLLDDLFLAGLLQDIGILAFYAILPETYPQIFSSSPDHDALYKAEKEAFGLGHNELGAALLGRWKLPAYIAEACANSHDQSNLAQPGINECIAASGCVADYFLAPGEQKHIDTAIQAAKAYLGLDGHALMTVLEDMKDELHHVEELFEISIISPAQLNGIIEAARELLTMRTLIKVRELEDRVQHDGLTGAHNRAYFNDTFQHEFLHSNQNDSPLALAMIDIDKFKLVNDTHGHITGDGVLVAVVKSIASQIRQTDILCRYGGEEFALILPGTHRIAAHAILERIKANIAAIAYELDSGCIIHITASIGLAVNMGQTPTFSAHRDMWRLLIAHSTQPSMAAATRSWSGTPRWLHTLKPRRLFLDSLLAFARHIDYSSAGGSGQSIINSLSSRINLMNLIIQGLDIQNSDLRAVAKLAQVSQIERITGEAFRLLEAQPHPDIPQYCNEADLDYAFVQPGKKLTDFGLVAMDMDSTLLAIESIDEIAAMHNVKPQVSEITLSTMRGEINFAESLTRRTALLAGLAQEALQQVYDERLRLSPGAEKMLQKMQAVGIKTMVISGGFTFFTDRIKTRLGLDYAFANTLDIQNGKLTGKVLGSIIGASGKGEVLKQVRNSLGLEKAQVIAIGDGANDLKMLEEAGVGIAFRAKPILQEKATFSINHVGLDGIIHLFE</sequence>
<dbReference type="PROSITE" id="PS51833">
    <property type="entry name" value="HDOD"/>
    <property type="match status" value="1"/>
</dbReference>
<proteinExistence type="inferred from homology"/>
<dbReference type="GO" id="GO:0036424">
    <property type="term" value="F:L-phosphoserine phosphatase activity"/>
    <property type="evidence" value="ECO:0007669"/>
    <property type="project" value="InterPro"/>
</dbReference>
<dbReference type="InterPro" id="IPR013976">
    <property type="entry name" value="HDOD"/>
</dbReference>
<protein>
    <recommendedName>
        <fullName evidence="3">Phosphoserine phosphatase</fullName>
        <ecNumber evidence="2">2.7.7.65</ecNumber>
    </recommendedName>
    <alternativeName>
        <fullName evidence="4">O-phosphoserine phosphohydrolase</fullName>
    </alternativeName>
</protein>
<dbReference type="Proteomes" id="UP000198640">
    <property type="component" value="Unassembled WGS sequence"/>
</dbReference>
<dbReference type="Gene3D" id="3.30.70.270">
    <property type="match status" value="1"/>
</dbReference>
<dbReference type="PANTHER" id="PTHR45138:SF9">
    <property type="entry name" value="DIGUANYLATE CYCLASE DGCM-RELATED"/>
    <property type="match status" value="1"/>
</dbReference>
<dbReference type="InterPro" id="IPR000160">
    <property type="entry name" value="GGDEF_dom"/>
</dbReference>
<evidence type="ECO:0000256" key="2">
    <source>
        <dbReference type="ARBA" id="ARBA00012528"/>
    </source>
</evidence>
<dbReference type="SFLD" id="SFLDF00029">
    <property type="entry name" value="phosphoserine_phosphatase"/>
    <property type="match status" value="1"/>
</dbReference>
<dbReference type="Gene3D" id="1.10.3210.10">
    <property type="entry name" value="Hypothetical protein af1432"/>
    <property type="match status" value="1"/>
</dbReference>
<dbReference type="CDD" id="cd01949">
    <property type="entry name" value="GGDEF"/>
    <property type="match status" value="1"/>
</dbReference>
<dbReference type="InterPro" id="IPR023214">
    <property type="entry name" value="HAD_sf"/>
</dbReference>
<dbReference type="Pfam" id="PF00702">
    <property type="entry name" value="Hydrolase"/>
    <property type="match status" value="1"/>
</dbReference>
<comment type="catalytic activity">
    <reaction evidence="5">
        <text>2 GTP = 3',3'-c-di-GMP + 2 diphosphate</text>
        <dbReference type="Rhea" id="RHEA:24898"/>
        <dbReference type="ChEBI" id="CHEBI:33019"/>
        <dbReference type="ChEBI" id="CHEBI:37565"/>
        <dbReference type="ChEBI" id="CHEBI:58805"/>
        <dbReference type="EC" id="2.7.7.65"/>
    </reaction>
</comment>
<dbReference type="SUPFAM" id="SSF109604">
    <property type="entry name" value="HD-domain/PDEase-like"/>
    <property type="match status" value="1"/>
</dbReference>
<dbReference type="PROSITE" id="PS50887">
    <property type="entry name" value="GGDEF"/>
    <property type="match status" value="1"/>
</dbReference>
<feature type="domain" description="HDOD" evidence="8">
    <location>
        <begin position="15"/>
        <end position="213"/>
    </location>
</feature>
<evidence type="ECO:0000256" key="1">
    <source>
        <dbReference type="ARBA" id="ARBA00009184"/>
    </source>
</evidence>
<comment type="similarity">
    <text evidence="1">Belongs to the HAD-like hydrolase superfamily. SerB family.</text>
</comment>
<dbReference type="Pfam" id="PF13284">
    <property type="entry name" value="DUF4072"/>
    <property type="match status" value="1"/>
</dbReference>
<evidence type="ECO:0000313" key="10">
    <source>
        <dbReference type="Proteomes" id="UP000198640"/>
    </source>
</evidence>
<dbReference type="InterPro" id="IPR029787">
    <property type="entry name" value="Nucleotide_cyclase"/>
</dbReference>
<evidence type="ECO:0000259" key="7">
    <source>
        <dbReference type="PROSITE" id="PS50887"/>
    </source>
</evidence>
<dbReference type="InterPro" id="IPR043128">
    <property type="entry name" value="Rev_trsase/Diguanyl_cyclase"/>
</dbReference>
<evidence type="ECO:0000256" key="5">
    <source>
        <dbReference type="ARBA" id="ARBA00034247"/>
    </source>
</evidence>
<dbReference type="EC" id="2.7.7.65" evidence="2"/>
<dbReference type="EMBL" id="FNOY01000023">
    <property type="protein sequence ID" value="SDY21244.1"/>
    <property type="molecule type" value="Genomic_DNA"/>
</dbReference>
<dbReference type="CDD" id="cd07500">
    <property type="entry name" value="HAD_PSP"/>
    <property type="match status" value="1"/>
</dbReference>
<dbReference type="SMART" id="SM00267">
    <property type="entry name" value="GGDEF"/>
    <property type="match status" value="1"/>
</dbReference>
<evidence type="ECO:0000313" key="9">
    <source>
        <dbReference type="EMBL" id="SDY21244.1"/>
    </source>
</evidence>
<dbReference type="STRING" id="44576.SAMN05421881_102322"/>
<evidence type="ECO:0000256" key="4">
    <source>
        <dbReference type="ARBA" id="ARBA00031693"/>
    </source>
</evidence>
<dbReference type="Pfam" id="PF00990">
    <property type="entry name" value="GGDEF"/>
    <property type="match status" value="1"/>
</dbReference>
<evidence type="ECO:0000259" key="8">
    <source>
        <dbReference type="PROSITE" id="PS51833"/>
    </source>
</evidence>
<dbReference type="SFLD" id="SFLDG01136">
    <property type="entry name" value="C1.6:_Phosphoserine_Phosphatas"/>
    <property type="match status" value="1"/>
</dbReference>
<feature type="active site" description="Proton donor" evidence="6">
    <location>
        <position position="605"/>
    </location>
</feature>
<dbReference type="NCBIfam" id="TIGR00254">
    <property type="entry name" value="GGDEF"/>
    <property type="match status" value="1"/>
</dbReference>
<dbReference type="PANTHER" id="PTHR45138">
    <property type="entry name" value="REGULATORY COMPONENTS OF SENSORY TRANSDUCTION SYSTEM"/>
    <property type="match status" value="1"/>
</dbReference>
<name>A0A1H3I2M6_9PROT</name>
<dbReference type="GO" id="GO:0043709">
    <property type="term" value="P:cell adhesion involved in single-species biofilm formation"/>
    <property type="evidence" value="ECO:0007669"/>
    <property type="project" value="TreeGrafter"/>
</dbReference>
<dbReference type="GO" id="GO:0052621">
    <property type="term" value="F:diguanylate cyclase activity"/>
    <property type="evidence" value="ECO:0007669"/>
    <property type="project" value="UniProtKB-EC"/>
</dbReference>
<dbReference type="AlphaFoldDB" id="A0A1H3I2M6"/>
<dbReference type="GO" id="GO:1902201">
    <property type="term" value="P:negative regulation of bacterial-type flagellum-dependent cell motility"/>
    <property type="evidence" value="ECO:0007669"/>
    <property type="project" value="TreeGrafter"/>
</dbReference>
<dbReference type="SFLD" id="SFLDG01137">
    <property type="entry name" value="C1.6.1:_Phosphoserine_Phosphat"/>
    <property type="match status" value="1"/>
</dbReference>
<dbReference type="UniPathway" id="UPA00135">
    <property type="reaction ID" value="UER00198"/>
</dbReference>
<evidence type="ECO:0000256" key="3">
    <source>
        <dbReference type="ARBA" id="ARBA00015196"/>
    </source>
</evidence>
<dbReference type="InterPro" id="IPR025138">
    <property type="entry name" value="DUF4072"/>
</dbReference>
<dbReference type="InterPro" id="IPR004469">
    <property type="entry name" value="PSP"/>
</dbReference>
<organism evidence="9 10">
    <name type="scientific">Nitrosomonas halophila</name>
    <dbReference type="NCBI Taxonomy" id="44576"/>
    <lineage>
        <taxon>Bacteria</taxon>
        <taxon>Pseudomonadati</taxon>
        <taxon>Pseudomonadota</taxon>
        <taxon>Betaproteobacteria</taxon>
        <taxon>Nitrosomonadales</taxon>
        <taxon>Nitrosomonadaceae</taxon>
        <taxon>Nitrosomonas</taxon>
    </lineage>
</organism>
<dbReference type="SUPFAM" id="SSF55073">
    <property type="entry name" value="Nucleotide cyclase"/>
    <property type="match status" value="1"/>
</dbReference>
<reference evidence="9 10" key="1">
    <citation type="submission" date="2016-10" db="EMBL/GenBank/DDBJ databases">
        <authorList>
            <person name="de Groot N.N."/>
        </authorList>
    </citation>
    <scope>NUCLEOTIDE SEQUENCE [LARGE SCALE GENOMIC DNA]</scope>
    <source>
        <strain evidence="9 10">Nm1</strain>
    </source>
</reference>
<feature type="active site" description="Nucleophile" evidence="6">
    <location>
        <position position="603"/>
    </location>
</feature>
<accession>A0A1H3I2M6</accession>
<dbReference type="GO" id="GO:0006564">
    <property type="term" value="P:L-serine biosynthetic process"/>
    <property type="evidence" value="ECO:0007669"/>
    <property type="project" value="InterPro"/>
</dbReference>
<dbReference type="Gene3D" id="3.40.50.1000">
    <property type="entry name" value="HAD superfamily/HAD-like"/>
    <property type="match status" value="1"/>
</dbReference>
<dbReference type="SUPFAM" id="SSF56784">
    <property type="entry name" value="HAD-like"/>
    <property type="match status" value="1"/>
</dbReference>
<dbReference type="InterPro" id="IPR036412">
    <property type="entry name" value="HAD-like_sf"/>
</dbReference>
<evidence type="ECO:0000256" key="6">
    <source>
        <dbReference type="PIRSR" id="PIRSR604469-1"/>
    </source>
</evidence>
<gene>
    <name evidence="9" type="ORF">SAMN05421881_102322</name>
</gene>
<dbReference type="SFLD" id="SFLDS00003">
    <property type="entry name" value="Haloacid_Dehalogenase"/>
    <property type="match status" value="1"/>
</dbReference>
<dbReference type="NCBIfam" id="TIGR01488">
    <property type="entry name" value="HAD-SF-IB"/>
    <property type="match status" value="1"/>
</dbReference>
<dbReference type="Pfam" id="PF08668">
    <property type="entry name" value="HDOD"/>
    <property type="match status" value="1"/>
</dbReference>
<feature type="domain" description="GGDEF" evidence="7">
    <location>
        <begin position="346"/>
        <end position="490"/>
    </location>
</feature>
<keyword evidence="10" id="KW-1185">Reference proteome</keyword>
<dbReference type="GO" id="GO:0005886">
    <property type="term" value="C:plasma membrane"/>
    <property type="evidence" value="ECO:0007669"/>
    <property type="project" value="TreeGrafter"/>
</dbReference>
<dbReference type="NCBIfam" id="TIGR00338">
    <property type="entry name" value="serB"/>
    <property type="match status" value="1"/>
</dbReference>
<dbReference type="InterPro" id="IPR050469">
    <property type="entry name" value="Diguanylate_Cyclase"/>
</dbReference>